<evidence type="ECO:0000259" key="1">
    <source>
        <dbReference type="PROSITE" id="PS51819"/>
    </source>
</evidence>
<feature type="domain" description="VOC" evidence="1">
    <location>
        <begin position="25"/>
        <end position="136"/>
    </location>
</feature>
<dbReference type="Gene3D" id="3.10.180.10">
    <property type="entry name" value="2,3-Dihydroxybiphenyl 1,2-Dioxygenase, domain 1"/>
    <property type="match status" value="1"/>
</dbReference>
<dbReference type="EMBL" id="CP034437">
    <property type="protein sequence ID" value="AZN41697.1"/>
    <property type="molecule type" value="Genomic_DNA"/>
</dbReference>
<organism evidence="2 3">
    <name type="scientific">Paenibacillus albus</name>
    <dbReference type="NCBI Taxonomy" id="2495582"/>
    <lineage>
        <taxon>Bacteria</taxon>
        <taxon>Bacillati</taxon>
        <taxon>Bacillota</taxon>
        <taxon>Bacilli</taxon>
        <taxon>Bacillales</taxon>
        <taxon>Paenibacillaceae</taxon>
        <taxon>Paenibacillus</taxon>
    </lineage>
</organism>
<dbReference type="RefSeq" id="WP_126017403.1">
    <property type="nucleotide sequence ID" value="NZ_CP034437.1"/>
</dbReference>
<dbReference type="PROSITE" id="PS51819">
    <property type="entry name" value="VOC"/>
    <property type="match status" value="1"/>
</dbReference>
<dbReference type="Proteomes" id="UP000272528">
    <property type="component" value="Chromosome"/>
</dbReference>
<gene>
    <name evidence="2" type="ORF">EJC50_19970</name>
</gene>
<dbReference type="SUPFAM" id="SSF54593">
    <property type="entry name" value="Glyoxalase/Bleomycin resistance protein/Dihydroxybiphenyl dioxygenase"/>
    <property type="match status" value="1"/>
</dbReference>
<dbReference type="InterPro" id="IPR029068">
    <property type="entry name" value="Glyas_Bleomycin-R_OHBP_Dase"/>
</dbReference>
<dbReference type="AlphaFoldDB" id="A0A3S9A7E3"/>
<proteinExistence type="predicted"/>
<reference evidence="3" key="1">
    <citation type="submission" date="2018-12" db="EMBL/GenBank/DDBJ databases">
        <title>Genome sequence of Peanibacillus sp.</title>
        <authorList>
            <person name="Subramani G."/>
            <person name="Srinivasan S."/>
            <person name="Kim M.K."/>
        </authorList>
    </citation>
    <scope>NUCLEOTIDE SEQUENCE [LARGE SCALE GENOMIC DNA]</scope>
    <source>
        <strain evidence="3">18JY67-1</strain>
    </source>
</reference>
<name>A0A3S9A7E3_9BACL</name>
<dbReference type="InterPro" id="IPR037523">
    <property type="entry name" value="VOC_core"/>
</dbReference>
<accession>A0A3S9A7E3</accession>
<dbReference type="InterPro" id="IPR004360">
    <property type="entry name" value="Glyas_Fos-R_dOase_dom"/>
</dbReference>
<evidence type="ECO:0000313" key="2">
    <source>
        <dbReference type="EMBL" id="AZN41697.1"/>
    </source>
</evidence>
<keyword evidence="3" id="KW-1185">Reference proteome</keyword>
<dbReference type="KEGG" id="palb:EJC50_19970"/>
<dbReference type="OrthoDB" id="291991at2"/>
<evidence type="ECO:0000313" key="3">
    <source>
        <dbReference type="Proteomes" id="UP000272528"/>
    </source>
</evidence>
<protein>
    <submittedName>
        <fullName evidence="2">VOC family protein</fullName>
    </submittedName>
</protein>
<dbReference type="CDD" id="cd06587">
    <property type="entry name" value="VOC"/>
    <property type="match status" value="1"/>
</dbReference>
<sequence length="138" mass="16134">MTVDVNSTNKLSEEFNERVVTKIARICFTYIPVTDVRRSAVWYEEVLGFKPDLVWETHAILQPDLQLLRTDAPVVQNMVDGKALPRTAYFSDDINGYYKYLNERGVRTEEIIEEGECGWHFELEDPDGNRITIWQARY</sequence>
<dbReference type="Pfam" id="PF00903">
    <property type="entry name" value="Glyoxalase"/>
    <property type="match status" value="1"/>
</dbReference>